<gene>
    <name evidence="2" type="ordered locus">Fleli_0615</name>
</gene>
<evidence type="ECO:0000313" key="2">
    <source>
        <dbReference type="EMBL" id="AFM03079.1"/>
    </source>
</evidence>
<protein>
    <recommendedName>
        <fullName evidence="4">Signal peptidase I</fullName>
    </recommendedName>
</protein>
<dbReference type="PATRIC" id="fig|880071.3.peg.582"/>
<dbReference type="RefSeq" id="WP_014796539.1">
    <property type="nucleotide sequence ID" value="NC_018018.1"/>
</dbReference>
<name>I4AGJ4_BERLS</name>
<keyword evidence="1" id="KW-0472">Membrane</keyword>
<dbReference type="InterPro" id="IPR043739">
    <property type="entry name" value="DUF5684"/>
</dbReference>
<feature type="transmembrane region" description="Helical" evidence="1">
    <location>
        <begin position="89"/>
        <end position="107"/>
    </location>
</feature>
<dbReference type="OrthoDB" id="2376202at2"/>
<feature type="transmembrane region" description="Helical" evidence="1">
    <location>
        <begin position="6"/>
        <end position="28"/>
    </location>
</feature>
<evidence type="ECO:0000256" key="1">
    <source>
        <dbReference type="SAM" id="Phobius"/>
    </source>
</evidence>
<dbReference type="HOGENOM" id="CLU_139141_1_0_10"/>
<evidence type="ECO:0008006" key="4">
    <source>
        <dbReference type="Google" id="ProtNLM"/>
    </source>
</evidence>
<feature type="transmembrane region" description="Helical" evidence="1">
    <location>
        <begin position="35"/>
        <end position="52"/>
    </location>
</feature>
<dbReference type="STRING" id="880071.Fleli_0615"/>
<keyword evidence="3" id="KW-1185">Reference proteome</keyword>
<dbReference type="eggNOG" id="COG0681">
    <property type="taxonomic scope" value="Bacteria"/>
</dbReference>
<feature type="transmembrane region" description="Helical" evidence="1">
    <location>
        <begin position="58"/>
        <end position="77"/>
    </location>
</feature>
<keyword evidence="1" id="KW-1133">Transmembrane helix</keyword>
<sequence length="127" mass="14031">MEEGIGIVGGIIYLAIIILMIASFWKIFEKAGKPGWASLIPIYNIIVILEIVNKPIWWVVLFLIPIVNIVIAIIVYIELAKAFGKDTGFGIGLVLLGIVFFPMLAFGDAQYQGAGEKMYDDEILDRG</sequence>
<accession>I4AGJ4</accession>
<reference evidence="3" key="1">
    <citation type="submission" date="2012-06" db="EMBL/GenBank/DDBJ databases">
        <title>The complete genome of Flexibacter litoralis DSM 6794.</title>
        <authorList>
            <person name="Lucas S."/>
            <person name="Copeland A."/>
            <person name="Lapidus A."/>
            <person name="Glavina del Rio T."/>
            <person name="Dalin E."/>
            <person name="Tice H."/>
            <person name="Bruce D."/>
            <person name="Goodwin L."/>
            <person name="Pitluck S."/>
            <person name="Peters L."/>
            <person name="Ovchinnikova G."/>
            <person name="Lu M."/>
            <person name="Kyrpides N."/>
            <person name="Mavromatis K."/>
            <person name="Ivanova N."/>
            <person name="Brettin T."/>
            <person name="Detter J.C."/>
            <person name="Han C."/>
            <person name="Larimer F."/>
            <person name="Land M."/>
            <person name="Hauser L."/>
            <person name="Markowitz V."/>
            <person name="Cheng J.-F."/>
            <person name="Hugenholtz P."/>
            <person name="Woyke T."/>
            <person name="Wu D."/>
            <person name="Spring S."/>
            <person name="Lang E."/>
            <person name="Kopitz M."/>
            <person name="Brambilla E."/>
            <person name="Klenk H.-P."/>
            <person name="Eisen J.A."/>
        </authorList>
    </citation>
    <scope>NUCLEOTIDE SEQUENCE [LARGE SCALE GENOMIC DNA]</scope>
    <source>
        <strain evidence="3">ATCC 23117 / DSM 6794 / NBRC 15988 / NCIMB 1366 / Sio-4</strain>
    </source>
</reference>
<dbReference type="EMBL" id="CP003345">
    <property type="protein sequence ID" value="AFM03079.1"/>
    <property type="molecule type" value="Genomic_DNA"/>
</dbReference>
<dbReference type="AlphaFoldDB" id="I4AGJ4"/>
<proteinExistence type="predicted"/>
<dbReference type="Proteomes" id="UP000006054">
    <property type="component" value="Chromosome"/>
</dbReference>
<organism evidence="2 3">
    <name type="scientific">Bernardetia litoralis (strain ATCC 23117 / DSM 6794 / NBRC 15988 / NCIMB 1366 / Fx l1 / Sio-4)</name>
    <name type="common">Flexibacter litoralis</name>
    <dbReference type="NCBI Taxonomy" id="880071"/>
    <lineage>
        <taxon>Bacteria</taxon>
        <taxon>Pseudomonadati</taxon>
        <taxon>Bacteroidota</taxon>
        <taxon>Cytophagia</taxon>
        <taxon>Cytophagales</taxon>
        <taxon>Bernardetiaceae</taxon>
        <taxon>Bernardetia</taxon>
    </lineage>
</organism>
<keyword evidence="1" id="KW-0812">Transmembrane</keyword>
<evidence type="ECO:0000313" key="3">
    <source>
        <dbReference type="Proteomes" id="UP000006054"/>
    </source>
</evidence>
<dbReference type="Pfam" id="PF18936">
    <property type="entry name" value="DUF5684"/>
    <property type="match status" value="1"/>
</dbReference>
<dbReference type="KEGG" id="fli:Fleli_0615"/>